<protein>
    <submittedName>
        <fullName evidence="3">Dehydrin</fullName>
    </submittedName>
</protein>
<sequence length="193" mass="21272">MKLPAAPFFDQIRVPPSSFFSITCYLSFDTQLKLEEIEQYGDQHGNQMRKTVEYGNPVQHTGKQGTGHGRIAPGTIDAGLAGQQHGQLCRSGSSGSLSSEDDGQCGRRKKELKDKMKEKLPRGHKDEQNYGTQTTTPAGGYGYGGREHHEKKGVVEKIKKRRPLDDITMEASPKPKEKRACPSLSVSITIAKD</sequence>
<gene>
    <name evidence="3" type="ORF">Fot_24441</name>
</gene>
<dbReference type="InterPro" id="IPR000167">
    <property type="entry name" value="Dehydrin"/>
</dbReference>
<keyword evidence="4" id="KW-1185">Reference proteome</keyword>
<evidence type="ECO:0000256" key="2">
    <source>
        <dbReference type="SAM" id="MobiDB-lite"/>
    </source>
</evidence>
<dbReference type="Pfam" id="PF00257">
    <property type="entry name" value="Dehydrin"/>
    <property type="match status" value="1"/>
</dbReference>
<evidence type="ECO:0000313" key="3">
    <source>
        <dbReference type="EMBL" id="KAL2520518.1"/>
    </source>
</evidence>
<feature type="compositionally biased region" description="Polar residues" evidence="2">
    <location>
        <begin position="184"/>
        <end position="193"/>
    </location>
</feature>
<evidence type="ECO:0000256" key="1">
    <source>
        <dbReference type="ARBA" id="ARBA00008403"/>
    </source>
</evidence>
<dbReference type="PANTHER" id="PTHR33346:SF42">
    <property type="entry name" value="DEHYDRIN XERO 1"/>
    <property type="match status" value="1"/>
</dbReference>
<dbReference type="EMBL" id="JBFOLJ010000007">
    <property type="protein sequence ID" value="KAL2520518.1"/>
    <property type="molecule type" value="Genomic_DNA"/>
</dbReference>
<dbReference type="Proteomes" id="UP001604277">
    <property type="component" value="Unassembled WGS sequence"/>
</dbReference>
<feature type="compositionally biased region" description="Basic and acidic residues" evidence="2">
    <location>
        <begin position="111"/>
        <end position="128"/>
    </location>
</feature>
<dbReference type="PANTHER" id="PTHR33346">
    <property type="entry name" value="DEHYDRIN XERO 2-RELATED"/>
    <property type="match status" value="1"/>
</dbReference>
<comment type="similarity">
    <text evidence="1">Belongs to the plant dehydrin family.</text>
</comment>
<comment type="caution">
    <text evidence="3">The sequence shown here is derived from an EMBL/GenBank/DDBJ whole genome shotgun (WGS) entry which is preliminary data.</text>
</comment>
<proteinExistence type="inferred from homology"/>
<dbReference type="AlphaFoldDB" id="A0ABD1U7A5"/>
<accession>A0ABD1U7A5</accession>
<feature type="compositionally biased region" description="Basic and acidic residues" evidence="2">
    <location>
        <begin position="145"/>
        <end position="157"/>
    </location>
</feature>
<feature type="region of interest" description="Disordered" evidence="2">
    <location>
        <begin position="83"/>
        <end position="193"/>
    </location>
</feature>
<organism evidence="3 4">
    <name type="scientific">Forsythia ovata</name>
    <dbReference type="NCBI Taxonomy" id="205694"/>
    <lineage>
        <taxon>Eukaryota</taxon>
        <taxon>Viridiplantae</taxon>
        <taxon>Streptophyta</taxon>
        <taxon>Embryophyta</taxon>
        <taxon>Tracheophyta</taxon>
        <taxon>Spermatophyta</taxon>
        <taxon>Magnoliopsida</taxon>
        <taxon>eudicotyledons</taxon>
        <taxon>Gunneridae</taxon>
        <taxon>Pentapetalae</taxon>
        <taxon>asterids</taxon>
        <taxon>lamiids</taxon>
        <taxon>Lamiales</taxon>
        <taxon>Oleaceae</taxon>
        <taxon>Forsythieae</taxon>
        <taxon>Forsythia</taxon>
    </lineage>
</organism>
<name>A0ABD1U7A5_9LAMI</name>
<evidence type="ECO:0000313" key="4">
    <source>
        <dbReference type="Proteomes" id="UP001604277"/>
    </source>
</evidence>
<reference evidence="4" key="1">
    <citation type="submission" date="2024-07" db="EMBL/GenBank/DDBJ databases">
        <title>Two chromosome-level genome assemblies of Korean endemic species Abeliophyllum distichum and Forsythia ovata (Oleaceae).</title>
        <authorList>
            <person name="Jang H."/>
        </authorList>
    </citation>
    <scope>NUCLEOTIDE SEQUENCE [LARGE SCALE GENOMIC DNA]</scope>
</reference>